<reference evidence="1 2" key="1">
    <citation type="submission" date="2019-12" db="EMBL/GenBank/DDBJ databases">
        <title>Engineering Photorhabdus to improve their lethality against agricultural pests.</title>
        <authorList>
            <person name="Machado R.A.R."/>
        </authorList>
    </citation>
    <scope>NUCLEOTIDE SEQUENCE [LARGE SCALE GENOMIC DNA]</scope>
    <source>
        <strain evidence="1 2">EN01</strain>
    </source>
</reference>
<organism evidence="1 2">
    <name type="scientific">Photorhabdus laumondii subsp. laumondii</name>
    <name type="common">Photorhabdus luminescens subsp. laumondii</name>
    <dbReference type="NCBI Taxonomy" id="141679"/>
    <lineage>
        <taxon>Bacteria</taxon>
        <taxon>Pseudomonadati</taxon>
        <taxon>Pseudomonadota</taxon>
        <taxon>Gammaproteobacteria</taxon>
        <taxon>Enterobacterales</taxon>
        <taxon>Morganellaceae</taxon>
        <taxon>Photorhabdus</taxon>
    </lineage>
</organism>
<sequence length="225" mass="26109">MTQIYKMVWIGFVINLSTCLLLLVVITGFDFNYLGLSYRERSFLDKILIFMLIFIFLEVANLLVILKMPRYAKISSFITSITSCFFPLNSAVYFIRERYRDSAWIWSFGAILLLIRGASGICIMMAAERYLSYRKTKDRYFFAEKPGGFLLTLTPLSKTIFLPYECVKRVEERENSVLITVDLNKKIDIVCSKKFIDSDDRKKVIKTLLQTALNNQGDNIMALKM</sequence>
<evidence type="ECO:0000313" key="2">
    <source>
        <dbReference type="Proteomes" id="UP000479300"/>
    </source>
</evidence>
<accession>A0A6L9JK30</accession>
<comment type="caution">
    <text evidence="1">The sequence shown here is derived from an EMBL/GenBank/DDBJ whole genome shotgun (WGS) entry which is preliminary data.</text>
</comment>
<dbReference type="Proteomes" id="UP000479300">
    <property type="component" value="Unassembled WGS sequence"/>
</dbReference>
<dbReference type="EMBL" id="WSFA01000028">
    <property type="protein sequence ID" value="NDL39668.1"/>
    <property type="molecule type" value="Genomic_DNA"/>
</dbReference>
<name>A0A6L9JK30_PHOLM</name>
<dbReference type="AlphaFoldDB" id="A0A6L9JK30"/>
<gene>
    <name evidence="1" type="ORF">GPY51_13045</name>
</gene>
<evidence type="ECO:0000313" key="1">
    <source>
        <dbReference type="EMBL" id="NDL39668.1"/>
    </source>
</evidence>
<protein>
    <submittedName>
        <fullName evidence="1">Uncharacterized protein</fullName>
    </submittedName>
</protein>
<proteinExistence type="predicted"/>
<dbReference type="RefSeq" id="WP_058589272.1">
    <property type="nucleotide sequence ID" value="NZ_CAWMTZ010000220.1"/>
</dbReference>